<accession>A0A1E7QJE8</accession>
<reference evidence="3 4" key="1">
    <citation type="submission" date="2016-09" db="EMBL/GenBank/DDBJ databases">
        <title>Genomic evidence for plant-parasitic nematodes as the earliest Wolbachia hosts.</title>
        <authorList>
            <person name="Brown A.M."/>
            <person name="Wasala S.K."/>
            <person name="Howe D.K."/>
            <person name="Peetz A.B."/>
            <person name="Zasada I.A."/>
            <person name="Denver D.R."/>
        </authorList>
    </citation>
    <scope>NUCLEOTIDE SEQUENCE [LARGE SCALE GENOMIC DNA]</scope>
    <source>
        <strain evidence="4">wPpe</strain>
    </source>
</reference>
<keyword evidence="1" id="KW-0472">Membrane</keyword>
<evidence type="ECO:0000313" key="3">
    <source>
        <dbReference type="EMBL" id="OEY86602.1"/>
    </source>
</evidence>
<gene>
    <name evidence="3" type="ORF">BIY23_02745</name>
</gene>
<comment type="caution">
    <text evidence="3">The sequence shown here is derived from an EMBL/GenBank/DDBJ whole genome shotgun (WGS) entry which is preliminary data.</text>
</comment>
<keyword evidence="1" id="KW-1133">Transmembrane helix</keyword>
<dbReference type="Gene3D" id="3.10.450.230">
    <property type="entry name" value="VirB8 protein"/>
    <property type="match status" value="1"/>
</dbReference>
<name>A0A1E7QJE8_WOLPI</name>
<dbReference type="AlphaFoldDB" id="A0A1E7QJE8"/>
<feature type="transmembrane region" description="Helical" evidence="1">
    <location>
        <begin position="38"/>
        <end position="62"/>
    </location>
</feature>
<organism evidence="3 4">
    <name type="scientific">Wolbachia pipientis</name>
    <dbReference type="NCBI Taxonomy" id="955"/>
    <lineage>
        <taxon>Bacteria</taxon>
        <taxon>Pseudomonadati</taxon>
        <taxon>Pseudomonadota</taxon>
        <taxon>Alphaproteobacteria</taxon>
        <taxon>Rickettsiales</taxon>
        <taxon>Anaplasmataceae</taxon>
        <taxon>Wolbachieae</taxon>
        <taxon>Wolbachia</taxon>
    </lineage>
</organism>
<dbReference type="EMBL" id="MJMG01000007">
    <property type="protein sequence ID" value="OEY86602.1"/>
    <property type="molecule type" value="Genomic_DNA"/>
</dbReference>
<sequence length="225" mass="26721">MNNVEKNKLLESIKDKSYFNKAKEWYYHRYLFCITERAWLLLIVLFLLVCVSLLTMNIYLLFPITKHPNFVIYAAHADDEFSLKKKLSVSHKENEHVTIARYLVQKYIELYEAYQVVETSLQENFIKNHSIRQVHKNFHEKMLNEVSTHPKKVLHTEVRKLSVEQPILNLEMFTGNATVTFITEQNKKTMEQTVEVNFTLSNIQETLNRVTPFRFIVKNYELKSG</sequence>
<evidence type="ECO:0000313" key="4">
    <source>
        <dbReference type="Proteomes" id="UP000175679"/>
    </source>
</evidence>
<feature type="domain" description="Bacterial virulence protein VirB8" evidence="2">
    <location>
        <begin position="25"/>
        <end position="201"/>
    </location>
</feature>
<dbReference type="RefSeq" id="WP_070065082.1">
    <property type="nucleotide sequence ID" value="NZ_MJMG01000007.1"/>
</dbReference>
<dbReference type="Pfam" id="PF04335">
    <property type="entry name" value="VirB8"/>
    <property type="match status" value="1"/>
</dbReference>
<dbReference type="Proteomes" id="UP000175679">
    <property type="component" value="Unassembled WGS sequence"/>
</dbReference>
<evidence type="ECO:0000256" key="1">
    <source>
        <dbReference type="SAM" id="Phobius"/>
    </source>
</evidence>
<dbReference type="InterPro" id="IPR007430">
    <property type="entry name" value="VirB8"/>
</dbReference>
<protein>
    <submittedName>
        <fullName evidence="3">Conjugal transfer protein TraJ</fullName>
    </submittedName>
</protein>
<dbReference type="GO" id="GO:0016020">
    <property type="term" value="C:membrane"/>
    <property type="evidence" value="ECO:0007669"/>
    <property type="project" value="InterPro"/>
</dbReference>
<proteinExistence type="predicted"/>
<dbReference type="OrthoDB" id="7163921at2"/>
<evidence type="ECO:0000259" key="2">
    <source>
        <dbReference type="Pfam" id="PF04335"/>
    </source>
</evidence>
<keyword evidence="1" id="KW-0812">Transmembrane</keyword>
<keyword evidence="4" id="KW-1185">Reference proteome</keyword>